<dbReference type="CDD" id="cd18804">
    <property type="entry name" value="SF2_C_priA"/>
    <property type="match status" value="1"/>
</dbReference>
<evidence type="ECO:0000313" key="16">
    <source>
        <dbReference type="Proteomes" id="UP000001700"/>
    </source>
</evidence>
<dbReference type="AlphaFoldDB" id="D4G8H6"/>
<dbReference type="InterPro" id="IPR011545">
    <property type="entry name" value="DEAD/DEAH_box_helicase_dom"/>
</dbReference>
<dbReference type="GO" id="GO:0006310">
    <property type="term" value="P:DNA recombination"/>
    <property type="evidence" value="ECO:0007669"/>
    <property type="project" value="InterPro"/>
</dbReference>
<dbReference type="GO" id="GO:0006270">
    <property type="term" value="P:DNA replication initiation"/>
    <property type="evidence" value="ECO:0007669"/>
    <property type="project" value="TreeGrafter"/>
</dbReference>
<feature type="binding site" evidence="12">
    <location>
        <position position="243"/>
    </location>
    <ligand>
        <name>Zn(2+)</name>
        <dbReference type="ChEBI" id="CHEBI:29105"/>
        <label>2</label>
    </ligand>
</feature>
<evidence type="ECO:0000256" key="7">
    <source>
        <dbReference type="ARBA" id="ARBA00022833"/>
    </source>
</evidence>
<keyword evidence="16" id="KW-1185">Reference proteome</keyword>
<proteinExistence type="inferred from homology"/>
<feature type="binding site" evidence="12">
    <location>
        <position position="277"/>
    </location>
    <ligand>
        <name>Zn(2+)</name>
        <dbReference type="ChEBI" id="CHEBI:29105"/>
        <label>1</label>
    </ligand>
</feature>
<keyword evidence="5 12" id="KW-0378">Hydrolase</keyword>
<evidence type="ECO:0000256" key="5">
    <source>
        <dbReference type="ARBA" id="ARBA00022801"/>
    </source>
</evidence>
<dbReference type="FunFam" id="3.40.50.300:FF:000489">
    <property type="entry name" value="Primosome assembly protein PriA"/>
    <property type="match status" value="1"/>
</dbReference>
<dbReference type="InterPro" id="IPR014001">
    <property type="entry name" value="Helicase_ATP-bd"/>
</dbReference>
<keyword evidence="7 12" id="KW-0862">Zinc</keyword>
<comment type="function">
    <text evidence="12">Initiates the restart of stalled replication forks, which reloads the replicative helicase on sites other than the origin of replication. Recognizes and binds to abandoned replication forks and remodels them to uncover a helicase loading site. Promotes assembly of the primosome at these replication forks.</text>
</comment>
<protein>
    <recommendedName>
        <fullName evidence="12">Replication restart protein PriA</fullName>
    </recommendedName>
    <alternativeName>
        <fullName evidence="12">ATP-dependent DNA helicase PriA</fullName>
        <ecNumber evidence="12">5.6.2.4</ecNumber>
    </alternativeName>
    <alternativeName>
        <fullName evidence="12">DNA 3'-5' helicase PriA</fullName>
    </alternativeName>
</protein>
<keyword evidence="9 12" id="KW-0238">DNA-binding</keyword>
<dbReference type="Pfam" id="PF00270">
    <property type="entry name" value="DEAD"/>
    <property type="match status" value="1"/>
</dbReference>
<organism evidence="15 16">
    <name type="scientific">Riesia pediculicola (strain USDA)</name>
    <dbReference type="NCBI Taxonomy" id="515618"/>
    <lineage>
        <taxon>Bacteria</taxon>
        <taxon>Pseudomonadati</taxon>
        <taxon>Pseudomonadota</taxon>
        <taxon>Gammaproteobacteria</taxon>
        <taxon>Enterobacterales</taxon>
        <taxon>Enterobacteriaceae</taxon>
        <taxon>Candidatus Riesia</taxon>
    </lineage>
</organism>
<dbReference type="GO" id="GO:1990077">
    <property type="term" value="C:primosome complex"/>
    <property type="evidence" value="ECO:0007669"/>
    <property type="project" value="UniProtKB-UniRule"/>
</dbReference>
<dbReference type="HOGENOM" id="CLU_013353_4_2_6"/>
<dbReference type="GO" id="GO:0006269">
    <property type="term" value="P:DNA replication, synthesis of primer"/>
    <property type="evidence" value="ECO:0007669"/>
    <property type="project" value="UniProtKB-KW"/>
</dbReference>
<feature type="binding site" evidence="12">
    <location>
        <position position="274"/>
    </location>
    <ligand>
        <name>Zn(2+)</name>
        <dbReference type="ChEBI" id="CHEBI:29105"/>
        <label>1</label>
    </ligand>
</feature>
<dbReference type="SMART" id="SM00487">
    <property type="entry name" value="DEXDc"/>
    <property type="match status" value="1"/>
</dbReference>
<dbReference type="Proteomes" id="UP000001700">
    <property type="component" value="Chromosome"/>
</dbReference>
<name>D4G8H6_RIEPU</name>
<comment type="catalytic activity">
    <reaction evidence="11 12">
        <text>ATP + H2O = ADP + phosphate + H(+)</text>
        <dbReference type="Rhea" id="RHEA:13065"/>
        <dbReference type="ChEBI" id="CHEBI:15377"/>
        <dbReference type="ChEBI" id="CHEBI:15378"/>
        <dbReference type="ChEBI" id="CHEBI:30616"/>
        <dbReference type="ChEBI" id="CHEBI:43474"/>
        <dbReference type="ChEBI" id="CHEBI:456216"/>
        <dbReference type="EC" id="5.6.2.4"/>
    </reaction>
</comment>
<dbReference type="InterPro" id="IPR005259">
    <property type="entry name" value="PriA"/>
</dbReference>
<keyword evidence="8 12" id="KW-0067">ATP-binding</keyword>
<keyword evidence="1 12" id="KW-0639">Primosome</keyword>
<feature type="binding site" evidence="12">
    <location>
        <position position="264"/>
    </location>
    <ligand>
        <name>Zn(2+)</name>
        <dbReference type="ChEBI" id="CHEBI:29105"/>
        <label>2</label>
    </ligand>
</feature>
<dbReference type="GO" id="GO:0043138">
    <property type="term" value="F:3'-5' DNA helicase activity"/>
    <property type="evidence" value="ECO:0007669"/>
    <property type="project" value="UniProtKB-EC"/>
</dbReference>
<accession>D4G8H6</accession>
<dbReference type="InterPro" id="IPR001650">
    <property type="entry name" value="Helicase_C-like"/>
</dbReference>
<evidence type="ECO:0000256" key="12">
    <source>
        <dbReference type="HAMAP-Rule" id="MF_00983"/>
    </source>
</evidence>
<dbReference type="Pfam" id="PF00271">
    <property type="entry name" value="Helicase_C"/>
    <property type="match status" value="1"/>
</dbReference>
<dbReference type="HAMAP" id="MF_00983">
    <property type="entry name" value="PriA"/>
    <property type="match status" value="1"/>
</dbReference>
<evidence type="ECO:0000256" key="3">
    <source>
        <dbReference type="ARBA" id="ARBA00022723"/>
    </source>
</evidence>
<dbReference type="PANTHER" id="PTHR30580">
    <property type="entry name" value="PRIMOSOMAL PROTEIN N"/>
    <property type="match status" value="1"/>
</dbReference>
<feature type="binding site" evidence="12">
    <location>
        <position position="261"/>
    </location>
    <ligand>
        <name>Zn(2+)</name>
        <dbReference type="ChEBI" id="CHEBI:29105"/>
        <label>2</label>
    </ligand>
</feature>
<feature type="domain" description="Helicase ATP-binding" evidence="13">
    <location>
        <begin position="10"/>
        <end position="176"/>
    </location>
</feature>
<dbReference type="GO" id="GO:0008270">
    <property type="term" value="F:zinc ion binding"/>
    <property type="evidence" value="ECO:0007669"/>
    <property type="project" value="UniProtKB-UniRule"/>
</dbReference>
<evidence type="ECO:0000256" key="8">
    <source>
        <dbReference type="ARBA" id="ARBA00022840"/>
    </source>
</evidence>
<evidence type="ECO:0000256" key="4">
    <source>
        <dbReference type="ARBA" id="ARBA00022741"/>
    </source>
</evidence>
<comment type="catalytic activity">
    <reaction evidence="12">
        <text>Couples ATP hydrolysis with the unwinding of duplex DNA by translocating in the 3'-5' direction.</text>
        <dbReference type="EC" id="5.6.2.4"/>
    </reaction>
</comment>
<evidence type="ECO:0000256" key="6">
    <source>
        <dbReference type="ARBA" id="ARBA00022806"/>
    </source>
</evidence>
<evidence type="ECO:0000256" key="2">
    <source>
        <dbReference type="ARBA" id="ARBA00022705"/>
    </source>
</evidence>
<dbReference type="STRING" id="515618.RIEPE_0388"/>
<keyword evidence="4 12" id="KW-0547">Nucleotide-binding</keyword>
<dbReference type="PROSITE" id="PS51192">
    <property type="entry name" value="HELICASE_ATP_BIND_1"/>
    <property type="match status" value="1"/>
</dbReference>
<dbReference type="CDD" id="cd17929">
    <property type="entry name" value="DEXHc_priA"/>
    <property type="match status" value="1"/>
</dbReference>
<evidence type="ECO:0000313" key="15">
    <source>
        <dbReference type="EMBL" id="ADD79461.1"/>
    </source>
</evidence>
<evidence type="ECO:0000256" key="1">
    <source>
        <dbReference type="ARBA" id="ARBA00022515"/>
    </source>
</evidence>
<dbReference type="EC" id="5.6.2.4" evidence="12"/>
<comment type="similarity">
    <text evidence="12">Belongs to the helicase family. PriA subfamily.</text>
</comment>
<keyword evidence="3 12" id="KW-0479">Metal-binding</keyword>
<gene>
    <name evidence="12 15" type="primary">priA</name>
    <name evidence="15" type="ordered locus">RIEPE_0388</name>
</gene>
<comment type="subunit">
    <text evidence="12">Component of the replication restart primosome.</text>
</comment>
<sequence length="529" mass="61618">MEQSRIIERILEDKKFIPWLLVGITGSGKTEVYLRLIENTLILGKQTLMLVPEISLTPQTTKRFNERFNVPIEVLHSSLNNREKFFIWERSKNGENAIVIGTRSALFTNFKDLGLIIVDEEHDNSYKQQNGWCYHARNMAIWRAKKEKIPIIMGTATPSLESLFNVEIGKYRRIDLTKRPKGILPSHYVHDLKGKPLICNLSRSLIQNIKYHISQNNQVMLFLNRRGYSPILICHKCGYVSECLRCDHYYTLHRNKKKIECHYCNQQLPIPIQCSNCSSNRLISLGFGTEKLEEKIRQIFPNIPVSRIDKDTIKNTKLLQQKLSLIREKKARILIGTQMLAKGHHFPNVTLVALMDIDGVFFSNDYRASEKFAQLFTQVSGRAGRSEKKGEVILQTYHPKHPVLSSLLRKGYNEFALEILKERKEFLLPPYSNHVIIRSEDLQGSFSLIFLKKVKKIILKHTKDKRLYLSDPIPSVKPKKRGLFRWLLLIQHDSKSFLNFLLSNLTQKIQKVPERKQVRWNIDVDPIEH</sequence>
<dbReference type="SUPFAM" id="SSF52540">
    <property type="entry name" value="P-loop containing nucleoside triphosphate hydrolases"/>
    <property type="match status" value="1"/>
</dbReference>
<comment type="cofactor">
    <cofactor evidence="12">
        <name>Zn(2+)</name>
        <dbReference type="ChEBI" id="CHEBI:29105"/>
    </cofactor>
    <text evidence="12">Binds 2 zinc ions per subunit.</text>
</comment>
<dbReference type="PANTHER" id="PTHR30580:SF0">
    <property type="entry name" value="PRIMOSOMAL PROTEIN N"/>
    <property type="match status" value="1"/>
</dbReference>
<evidence type="ECO:0000256" key="11">
    <source>
        <dbReference type="ARBA" id="ARBA00048988"/>
    </source>
</evidence>
<evidence type="ECO:0000256" key="10">
    <source>
        <dbReference type="ARBA" id="ARBA00023235"/>
    </source>
</evidence>
<keyword evidence="2 12" id="KW-0235">DNA replication</keyword>
<dbReference type="SMART" id="SM00490">
    <property type="entry name" value="HELICc"/>
    <property type="match status" value="1"/>
</dbReference>
<evidence type="ECO:0000259" key="14">
    <source>
        <dbReference type="PROSITE" id="PS51194"/>
    </source>
</evidence>
<dbReference type="PROSITE" id="PS51194">
    <property type="entry name" value="HELICASE_CTER"/>
    <property type="match status" value="1"/>
</dbReference>
<feature type="domain" description="Helicase C-terminal" evidence="14">
    <location>
        <begin position="258"/>
        <end position="423"/>
    </location>
</feature>
<dbReference type="GO" id="GO:0016887">
    <property type="term" value="F:ATP hydrolysis activity"/>
    <property type="evidence" value="ECO:0007669"/>
    <property type="project" value="RHEA"/>
</dbReference>
<dbReference type="GO" id="GO:0005524">
    <property type="term" value="F:ATP binding"/>
    <property type="evidence" value="ECO:0007669"/>
    <property type="project" value="UniProtKB-UniRule"/>
</dbReference>
<dbReference type="KEGG" id="rip:RIEPE_0388"/>
<keyword evidence="10 12" id="KW-0413">Isomerase</keyword>
<dbReference type="InterPro" id="IPR027417">
    <property type="entry name" value="P-loop_NTPase"/>
</dbReference>
<evidence type="ECO:0000259" key="13">
    <source>
        <dbReference type="PROSITE" id="PS51192"/>
    </source>
</evidence>
<keyword evidence="6 12" id="KW-0347">Helicase</keyword>
<dbReference type="InterPro" id="IPR041236">
    <property type="entry name" value="PriA_C"/>
</dbReference>
<dbReference type="GO" id="GO:0006302">
    <property type="term" value="P:double-strand break repair"/>
    <property type="evidence" value="ECO:0007669"/>
    <property type="project" value="InterPro"/>
</dbReference>
<evidence type="ECO:0000256" key="9">
    <source>
        <dbReference type="ARBA" id="ARBA00023125"/>
    </source>
</evidence>
<reference evidence="15" key="1">
    <citation type="submission" date="2008-05" db="EMBL/GenBank/DDBJ databases">
        <title>Genome sequence of Riesia pediculicola USDA.</title>
        <authorList>
            <person name="Kirkness E.F."/>
        </authorList>
    </citation>
    <scope>NUCLEOTIDE SEQUENCE [LARGE SCALE GENOMIC DNA]</scope>
    <source>
        <strain evidence="15">USDA</strain>
    </source>
</reference>
<dbReference type="Pfam" id="PF18074">
    <property type="entry name" value="PriA_C"/>
    <property type="match status" value="1"/>
</dbReference>
<feature type="binding site" evidence="12">
    <location>
        <position position="234"/>
    </location>
    <ligand>
        <name>Zn(2+)</name>
        <dbReference type="ChEBI" id="CHEBI:29105"/>
        <label>1</label>
    </ligand>
</feature>
<feature type="binding site" evidence="12">
    <location>
        <position position="246"/>
    </location>
    <ligand>
        <name>Zn(2+)</name>
        <dbReference type="ChEBI" id="CHEBI:29105"/>
        <label>2</label>
    </ligand>
</feature>
<dbReference type="NCBIfam" id="TIGR00595">
    <property type="entry name" value="priA"/>
    <property type="match status" value="1"/>
</dbReference>
<dbReference type="GO" id="GO:0003677">
    <property type="term" value="F:DNA binding"/>
    <property type="evidence" value="ECO:0007669"/>
    <property type="project" value="UniProtKB-UniRule"/>
</dbReference>
<feature type="binding site" evidence="12">
    <location>
        <position position="237"/>
    </location>
    <ligand>
        <name>Zn(2+)</name>
        <dbReference type="ChEBI" id="CHEBI:29105"/>
        <label>1</label>
    </ligand>
</feature>
<dbReference type="Gene3D" id="3.40.50.300">
    <property type="entry name" value="P-loop containing nucleotide triphosphate hydrolases"/>
    <property type="match status" value="2"/>
</dbReference>
<dbReference type="eggNOG" id="COG1198">
    <property type="taxonomic scope" value="Bacteria"/>
</dbReference>
<dbReference type="RefSeq" id="WP_013087451.1">
    <property type="nucleotide sequence ID" value="NC_014109.1"/>
</dbReference>
<dbReference type="EMBL" id="CP001085">
    <property type="protein sequence ID" value="ADD79461.1"/>
    <property type="molecule type" value="Genomic_DNA"/>
</dbReference>